<gene>
    <name evidence="2" type="ORF">BIGN1055_LOCUS762</name>
</gene>
<dbReference type="EMBL" id="HBHA01001189">
    <property type="protein sequence ID" value="CAD9579072.1"/>
    <property type="molecule type" value="Transcribed_RNA"/>
</dbReference>
<sequence>MAHTSDELNEFNYKMGTFFVSMSLNSASYNFVKPQAEPLPNMDVLREPKQFDIQQHQLPVECSTIEERKEEVIPAKPEQQDQPVVKSGTKKAKKTSTKTTKSTRTKSKSRGKGKESSRKKLLLDTALYRLRAKLPPKYNNDFEKKRMNRLLEGMQDQDWMALSAVVKGVKHAGFSVFQTKEYLQALHKLGAIEKKKMKTGFGFRMTTLPASRKQLR</sequence>
<name>A0A7S2KJU5_BIGNA</name>
<proteinExistence type="predicted"/>
<protein>
    <submittedName>
        <fullName evidence="2">Uncharacterized protein</fullName>
    </submittedName>
</protein>
<organism evidence="2">
    <name type="scientific">Bigelowiella natans</name>
    <name type="common">Pedinomonas minutissima</name>
    <name type="synonym">Chlorarachnion sp. (strain CCMP621)</name>
    <dbReference type="NCBI Taxonomy" id="227086"/>
    <lineage>
        <taxon>Eukaryota</taxon>
        <taxon>Sar</taxon>
        <taxon>Rhizaria</taxon>
        <taxon>Cercozoa</taxon>
        <taxon>Chlorarachniophyceae</taxon>
        <taxon>Bigelowiella</taxon>
    </lineage>
</organism>
<reference evidence="2" key="1">
    <citation type="submission" date="2021-01" db="EMBL/GenBank/DDBJ databases">
        <authorList>
            <person name="Corre E."/>
            <person name="Pelletier E."/>
            <person name="Niang G."/>
            <person name="Scheremetjew M."/>
            <person name="Finn R."/>
            <person name="Kale V."/>
            <person name="Holt S."/>
            <person name="Cochrane G."/>
            <person name="Meng A."/>
            <person name="Brown T."/>
            <person name="Cohen L."/>
        </authorList>
    </citation>
    <scope>NUCLEOTIDE SEQUENCE</scope>
    <source>
        <strain evidence="2">CCMP1258.1</strain>
    </source>
</reference>
<evidence type="ECO:0000313" key="2">
    <source>
        <dbReference type="EMBL" id="CAD9579072.1"/>
    </source>
</evidence>
<feature type="compositionally biased region" description="Basic residues" evidence="1">
    <location>
        <begin position="88"/>
        <end position="111"/>
    </location>
</feature>
<evidence type="ECO:0000256" key="1">
    <source>
        <dbReference type="SAM" id="MobiDB-lite"/>
    </source>
</evidence>
<dbReference type="AlphaFoldDB" id="A0A7S2KJU5"/>
<accession>A0A7S2KJU5</accession>
<feature type="region of interest" description="Disordered" evidence="1">
    <location>
        <begin position="68"/>
        <end position="118"/>
    </location>
</feature>